<feature type="transmembrane region" description="Helical" evidence="10">
    <location>
        <begin position="30"/>
        <end position="51"/>
    </location>
</feature>
<keyword evidence="5" id="KW-0653">Protein transport</keyword>
<evidence type="ECO:0000256" key="10">
    <source>
        <dbReference type="SAM" id="Phobius"/>
    </source>
</evidence>
<dbReference type="GO" id="GO:0006895">
    <property type="term" value="P:Golgi to endosome transport"/>
    <property type="evidence" value="ECO:0007669"/>
    <property type="project" value="TreeGrafter"/>
</dbReference>
<dbReference type="GO" id="GO:0034067">
    <property type="term" value="P:protein localization to Golgi apparatus"/>
    <property type="evidence" value="ECO:0007669"/>
    <property type="project" value="TreeGrafter"/>
</dbReference>
<evidence type="ECO:0000256" key="4">
    <source>
        <dbReference type="ARBA" id="ARBA00022692"/>
    </source>
</evidence>
<sequence length="220" mass="23464">MPRRRRPPRSGALTELPPLKILSQIAALQALYYMAAFILFCFTALVMGTSFSMDLVFGWSAVRGDTTEGWLMAFIWVIDGGMLIALAIIILIGRSKLVLDFAVSLHVIHLFVVVTYTGGQVPQHKAWWLTMAASSATAVILGTWGCRYRELKPISFGGGGGSSNAASNTTVNAGGASDGVVIDGDEEEGFSRGRGRGRGRDGAGEYEMAKMNGNGGDAVR</sequence>
<feature type="region of interest" description="Disordered" evidence="9">
    <location>
        <begin position="167"/>
        <end position="220"/>
    </location>
</feature>
<name>A0AAN7BA79_9PEZI</name>
<accession>A0AAN7BA79</accession>
<evidence type="ECO:0000256" key="8">
    <source>
        <dbReference type="ARBA" id="ARBA00023136"/>
    </source>
</evidence>
<evidence type="ECO:0000256" key="2">
    <source>
        <dbReference type="ARBA" id="ARBA00008160"/>
    </source>
</evidence>
<keyword evidence="7" id="KW-0333">Golgi apparatus</keyword>
<dbReference type="GO" id="GO:0005829">
    <property type="term" value="C:cytosol"/>
    <property type="evidence" value="ECO:0007669"/>
    <property type="project" value="GOC"/>
</dbReference>
<evidence type="ECO:0000256" key="5">
    <source>
        <dbReference type="ARBA" id="ARBA00022927"/>
    </source>
</evidence>
<dbReference type="PANTHER" id="PTHR12952">
    <property type="entry name" value="SYS1"/>
    <property type="match status" value="1"/>
</dbReference>
<protein>
    <submittedName>
        <fullName evidence="11">Integral membrane protein S linking to the trans Golgi network-domain-containing protein</fullName>
    </submittedName>
</protein>
<organism evidence="11 12">
    <name type="scientific">Rhypophila decipiens</name>
    <dbReference type="NCBI Taxonomy" id="261697"/>
    <lineage>
        <taxon>Eukaryota</taxon>
        <taxon>Fungi</taxon>
        <taxon>Dikarya</taxon>
        <taxon>Ascomycota</taxon>
        <taxon>Pezizomycotina</taxon>
        <taxon>Sordariomycetes</taxon>
        <taxon>Sordariomycetidae</taxon>
        <taxon>Sordariales</taxon>
        <taxon>Naviculisporaceae</taxon>
        <taxon>Rhypophila</taxon>
    </lineage>
</organism>
<keyword evidence="3" id="KW-0813">Transport</keyword>
<comment type="caution">
    <text evidence="11">The sequence shown here is derived from an EMBL/GenBank/DDBJ whole genome shotgun (WGS) entry which is preliminary data.</text>
</comment>
<dbReference type="PANTHER" id="PTHR12952:SF0">
    <property type="entry name" value="PROTEIN SYS1 HOMOLOG"/>
    <property type="match status" value="1"/>
</dbReference>
<evidence type="ECO:0000256" key="7">
    <source>
        <dbReference type="ARBA" id="ARBA00023034"/>
    </source>
</evidence>
<feature type="transmembrane region" description="Helical" evidence="10">
    <location>
        <begin position="97"/>
        <end position="114"/>
    </location>
</feature>
<comment type="subcellular location">
    <subcellularLocation>
        <location evidence="1">Golgi apparatus membrane</location>
        <topology evidence="1">Multi-pass membrane protein</topology>
    </subcellularLocation>
</comment>
<evidence type="ECO:0000256" key="6">
    <source>
        <dbReference type="ARBA" id="ARBA00022989"/>
    </source>
</evidence>
<evidence type="ECO:0000313" key="12">
    <source>
        <dbReference type="Proteomes" id="UP001301769"/>
    </source>
</evidence>
<reference evidence="11" key="1">
    <citation type="journal article" date="2023" name="Mol. Phylogenet. Evol.">
        <title>Genome-scale phylogeny and comparative genomics of the fungal order Sordariales.</title>
        <authorList>
            <person name="Hensen N."/>
            <person name="Bonometti L."/>
            <person name="Westerberg I."/>
            <person name="Brannstrom I.O."/>
            <person name="Guillou S."/>
            <person name="Cros-Aarteil S."/>
            <person name="Calhoun S."/>
            <person name="Haridas S."/>
            <person name="Kuo A."/>
            <person name="Mondo S."/>
            <person name="Pangilinan J."/>
            <person name="Riley R."/>
            <person name="LaButti K."/>
            <person name="Andreopoulos B."/>
            <person name="Lipzen A."/>
            <person name="Chen C."/>
            <person name="Yan M."/>
            <person name="Daum C."/>
            <person name="Ng V."/>
            <person name="Clum A."/>
            <person name="Steindorff A."/>
            <person name="Ohm R.A."/>
            <person name="Martin F."/>
            <person name="Silar P."/>
            <person name="Natvig D.O."/>
            <person name="Lalanne C."/>
            <person name="Gautier V."/>
            <person name="Ament-Velasquez S.L."/>
            <person name="Kruys A."/>
            <person name="Hutchinson M.I."/>
            <person name="Powell A.J."/>
            <person name="Barry K."/>
            <person name="Miller A.N."/>
            <person name="Grigoriev I.V."/>
            <person name="Debuchy R."/>
            <person name="Gladieux P."/>
            <person name="Hiltunen Thoren M."/>
            <person name="Johannesson H."/>
        </authorList>
    </citation>
    <scope>NUCLEOTIDE SEQUENCE</scope>
    <source>
        <strain evidence="11">PSN293</strain>
    </source>
</reference>
<dbReference type="GO" id="GO:0000139">
    <property type="term" value="C:Golgi membrane"/>
    <property type="evidence" value="ECO:0007669"/>
    <property type="project" value="UniProtKB-SubCell"/>
</dbReference>
<reference evidence="11" key="2">
    <citation type="submission" date="2023-05" db="EMBL/GenBank/DDBJ databases">
        <authorList>
            <consortium name="Lawrence Berkeley National Laboratory"/>
            <person name="Steindorff A."/>
            <person name="Hensen N."/>
            <person name="Bonometti L."/>
            <person name="Westerberg I."/>
            <person name="Brannstrom I.O."/>
            <person name="Guillou S."/>
            <person name="Cros-Aarteil S."/>
            <person name="Calhoun S."/>
            <person name="Haridas S."/>
            <person name="Kuo A."/>
            <person name="Mondo S."/>
            <person name="Pangilinan J."/>
            <person name="Riley R."/>
            <person name="Labutti K."/>
            <person name="Andreopoulos B."/>
            <person name="Lipzen A."/>
            <person name="Chen C."/>
            <person name="Yanf M."/>
            <person name="Daum C."/>
            <person name="Ng V."/>
            <person name="Clum A."/>
            <person name="Ohm R."/>
            <person name="Martin F."/>
            <person name="Silar P."/>
            <person name="Natvig D."/>
            <person name="Lalanne C."/>
            <person name="Gautier V."/>
            <person name="Ament-Velasquez S.L."/>
            <person name="Kruys A."/>
            <person name="Hutchinson M.I."/>
            <person name="Powell A.J."/>
            <person name="Barry K."/>
            <person name="Miller A.N."/>
            <person name="Grigoriev I.V."/>
            <person name="Debuchy R."/>
            <person name="Gladieux P."/>
            <person name="Thoren M.H."/>
            <person name="Johannesson H."/>
        </authorList>
    </citation>
    <scope>NUCLEOTIDE SEQUENCE</scope>
    <source>
        <strain evidence="11">PSN293</strain>
    </source>
</reference>
<dbReference type="Pfam" id="PF09801">
    <property type="entry name" value="SYS1"/>
    <property type="match status" value="1"/>
</dbReference>
<evidence type="ECO:0000256" key="1">
    <source>
        <dbReference type="ARBA" id="ARBA00004653"/>
    </source>
</evidence>
<feature type="transmembrane region" description="Helical" evidence="10">
    <location>
        <begin position="126"/>
        <end position="146"/>
    </location>
</feature>
<dbReference type="GO" id="GO:0005802">
    <property type="term" value="C:trans-Golgi network"/>
    <property type="evidence" value="ECO:0007669"/>
    <property type="project" value="TreeGrafter"/>
</dbReference>
<dbReference type="InterPro" id="IPR019185">
    <property type="entry name" value="Integral_membrane_SYS1-rel"/>
</dbReference>
<proteinExistence type="inferred from homology"/>
<dbReference type="GO" id="GO:0043001">
    <property type="term" value="P:Golgi to plasma membrane protein transport"/>
    <property type="evidence" value="ECO:0007669"/>
    <property type="project" value="TreeGrafter"/>
</dbReference>
<keyword evidence="6 10" id="KW-1133">Transmembrane helix</keyword>
<keyword evidence="8 10" id="KW-0472">Membrane</keyword>
<dbReference type="EMBL" id="MU858053">
    <property type="protein sequence ID" value="KAK4218376.1"/>
    <property type="molecule type" value="Genomic_DNA"/>
</dbReference>
<keyword evidence="4 10" id="KW-0812">Transmembrane</keyword>
<evidence type="ECO:0000313" key="11">
    <source>
        <dbReference type="EMBL" id="KAK4218376.1"/>
    </source>
</evidence>
<feature type="transmembrane region" description="Helical" evidence="10">
    <location>
        <begin position="71"/>
        <end position="92"/>
    </location>
</feature>
<keyword evidence="12" id="KW-1185">Reference proteome</keyword>
<evidence type="ECO:0000256" key="9">
    <source>
        <dbReference type="SAM" id="MobiDB-lite"/>
    </source>
</evidence>
<dbReference type="AlphaFoldDB" id="A0AAN7BA79"/>
<gene>
    <name evidence="11" type="ORF">QBC37DRAFT_412362</name>
</gene>
<comment type="similarity">
    <text evidence="2">Belongs to the SYS1 family.</text>
</comment>
<evidence type="ECO:0000256" key="3">
    <source>
        <dbReference type="ARBA" id="ARBA00022448"/>
    </source>
</evidence>
<dbReference type="Proteomes" id="UP001301769">
    <property type="component" value="Unassembled WGS sequence"/>
</dbReference>